<evidence type="ECO:0000313" key="4">
    <source>
        <dbReference type="Proteomes" id="UP000593564"/>
    </source>
</evidence>
<feature type="region of interest" description="Disordered" evidence="1">
    <location>
        <begin position="410"/>
        <end position="430"/>
    </location>
</feature>
<keyword evidence="2" id="KW-1133">Transmembrane helix</keyword>
<keyword evidence="2" id="KW-0472">Membrane</keyword>
<keyword evidence="4" id="KW-1185">Reference proteome</keyword>
<name>A0A7J7HA54_CAMSI</name>
<feature type="transmembrane region" description="Helical" evidence="2">
    <location>
        <begin position="307"/>
        <end position="325"/>
    </location>
</feature>
<evidence type="ECO:0000313" key="3">
    <source>
        <dbReference type="EMBL" id="KAF5948744.1"/>
    </source>
</evidence>
<reference evidence="4" key="1">
    <citation type="journal article" date="2020" name="Nat. Commun.">
        <title>Genome assembly of wild tea tree DASZ reveals pedigree and selection history of tea varieties.</title>
        <authorList>
            <person name="Zhang W."/>
            <person name="Zhang Y."/>
            <person name="Qiu H."/>
            <person name="Guo Y."/>
            <person name="Wan H."/>
            <person name="Zhang X."/>
            <person name="Scossa F."/>
            <person name="Alseekh S."/>
            <person name="Zhang Q."/>
            <person name="Wang P."/>
            <person name="Xu L."/>
            <person name="Schmidt M.H."/>
            <person name="Jia X."/>
            <person name="Li D."/>
            <person name="Zhu A."/>
            <person name="Guo F."/>
            <person name="Chen W."/>
            <person name="Ni D."/>
            <person name="Usadel B."/>
            <person name="Fernie A.R."/>
            <person name="Wen W."/>
        </authorList>
    </citation>
    <scope>NUCLEOTIDE SEQUENCE [LARGE SCALE GENOMIC DNA]</scope>
    <source>
        <strain evidence="4">cv. G240</strain>
    </source>
</reference>
<sequence>MGGGGAMKAAAKVAGITVVNGGLRGVPSVSPVEHQVASATHRASRPVSSIVASTEEVNRSVLTAAQNNPIDAASQRPCWELDDWEFADGVAETIVNSGEPMPRLVFGGVPTLEEAKEATSELKEALDKVYLSSPNSNGFGHESDLPLLSNPKYPETKACVASEATTLSVPKNALKAFRLLNENPVAQSVVVSIASDPNVWHAVLQNEALVDFLQSHKSSPVMEEYVADAKFMDNQSAKSVDDSSDSGQFADSGNGFMGFLQGIKTTVVEMMSSLSDYFQNLFGGPTPEKVSTEADGSARTSFVDGGVVGASLIGLAVMVMMVVVLKRDSLNRNNQAGIEKVIRYDGLHQLQQLGKPTMALQHYNSTKLNSCIKSMTNLWTINMNRIQLRLVIYGLIDILPCLGNYGPSSTSVVANPKHEKEQSTLDNQQHPAGKGLVFQHICGRSKHKMQT</sequence>
<evidence type="ECO:0000256" key="1">
    <source>
        <dbReference type="SAM" id="MobiDB-lite"/>
    </source>
</evidence>
<organism evidence="3 4">
    <name type="scientific">Camellia sinensis</name>
    <name type="common">Tea plant</name>
    <name type="synonym">Thea sinensis</name>
    <dbReference type="NCBI Taxonomy" id="4442"/>
    <lineage>
        <taxon>Eukaryota</taxon>
        <taxon>Viridiplantae</taxon>
        <taxon>Streptophyta</taxon>
        <taxon>Embryophyta</taxon>
        <taxon>Tracheophyta</taxon>
        <taxon>Spermatophyta</taxon>
        <taxon>Magnoliopsida</taxon>
        <taxon>eudicotyledons</taxon>
        <taxon>Gunneridae</taxon>
        <taxon>Pentapetalae</taxon>
        <taxon>asterids</taxon>
        <taxon>Ericales</taxon>
        <taxon>Theaceae</taxon>
        <taxon>Camellia</taxon>
    </lineage>
</organism>
<comment type="caution">
    <text evidence="3">The sequence shown here is derived from an EMBL/GenBank/DDBJ whole genome shotgun (WGS) entry which is preliminary data.</text>
</comment>
<dbReference type="PANTHER" id="PTHR33625">
    <property type="entry name" value="OS08G0179900 PROTEIN"/>
    <property type="match status" value="1"/>
</dbReference>
<dbReference type="EMBL" id="JACBKZ010000006">
    <property type="protein sequence ID" value="KAF5948744.1"/>
    <property type="molecule type" value="Genomic_DNA"/>
</dbReference>
<accession>A0A7J7HA54</accession>
<reference evidence="3 4" key="2">
    <citation type="submission" date="2020-07" db="EMBL/GenBank/DDBJ databases">
        <title>Genome assembly of wild tea tree DASZ reveals pedigree and selection history of tea varieties.</title>
        <authorList>
            <person name="Zhang W."/>
        </authorList>
    </citation>
    <scope>NUCLEOTIDE SEQUENCE [LARGE SCALE GENOMIC DNA]</scope>
    <source>
        <strain evidence="4">cv. G240</strain>
        <tissue evidence="3">Leaf</tissue>
    </source>
</reference>
<protein>
    <submittedName>
        <fullName evidence="3">Uncharacterized protein</fullName>
    </submittedName>
</protein>
<dbReference type="PANTHER" id="PTHR33625:SF4">
    <property type="entry name" value="OS08G0179900 PROTEIN"/>
    <property type="match status" value="1"/>
</dbReference>
<dbReference type="AlphaFoldDB" id="A0A7J7HA54"/>
<proteinExistence type="predicted"/>
<evidence type="ECO:0000256" key="2">
    <source>
        <dbReference type="SAM" id="Phobius"/>
    </source>
</evidence>
<gene>
    <name evidence="3" type="ORF">HYC85_014701</name>
</gene>
<keyword evidence="2" id="KW-0812">Transmembrane</keyword>
<dbReference type="Proteomes" id="UP000593564">
    <property type="component" value="Unassembled WGS sequence"/>
</dbReference>